<dbReference type="RefSeq" id="WP_166156384.1">
    <property type="nucleotide sequence ID" value="NZ_JAAOIW010000022.1"/>
</dbReference>
<sequence>MRLGLSVYGTVYSMGISPDSGRPTIRPTELIDQALAYGLEGVEIPISLLENEDAAAVAKYASERGVFIGLETVGFEPHHLAESIELAARMGVPTLRTIVMGAKLGGDRRALAGRWKSFLDDIHTELRKALEVAEHAGVNLAVENHQDIASEELLWLCESLNSENFGVIFDTGSTLATAEDPVDFARRVEKYIKHVHLKDYSIYLSEEGYRLVRCPLGQGAVNFSELFSIFSKACPNVTMSVEVGALEARHVRMLADDYWPDYPPRTAAQLVKVLRMVQANAKPPGDWRTPYEKGESVEAIMAYENRQLESSLAYIQHALRKYG</sequence>
<dbReference type="InterPro" id="IPR036237">
    <property type="entry name" value="Xyl_isomerase-like_sf"/>
</dbReference>
<dbReference type="GO" id="GO:0016853">
    <property type="term" value="F:isomerase activity"/>
    <property type="evidence" value="ECO:0007669"/>
    <property type="project" value="UniProtKB-KW"/>
</dbReference>
<gene>
    <name evidence="2" type="ORF">G9U52_34115</name>
</gene>
<keyword evidence="3" id="KW-1185">Reference proteome</keyword>
<evidence type="ECO:0000259" key="1">
    <source>
        <dbReference type="Pfam" id="PF01261"/>
    </source>
</evidence>
<dbReference type="Proteomes" id="UP001165962">
    <property type="component" value="Unassembled WGS sequence"/>
</dbReference>
<proteinExistence type="predicted"/>
<accession>A0ABX0JL97</accession>
<dbReference type="Pfam" id="PF01261">
    <property type="entry name" value="AP_endonuc_2"/>
    <property type="match status" value="1"/>
</dbReference>
<dbReference type="PANTHER" id="PTHR12110:SF53">
    <property type="entry name" value="BLR5974 PROTEIN"/>
    <property type="match status" value="1"/>
</dbReference>
<feature type="domain" description="Xylose isomerase-like TIM barrel" evidence="1">
    <location>
        <begin position="33"/>
        <end position="244"/>
    </location>
</feature>
<evidence type="ECO:0000313" key="2">
    <source>
        <dbReference type="EMBL" id="NHN34785.1"/>
    </source>
</evidence>
<dbReference type="InterPro" id="IPR013022">
    <property type="entry name" value="Xyl_isomerase-like_TIM-brl"/>
</dbReference>
<keyword evidence="2" id="KW-0413">Isomerase</keyword>
<dbReference type="SUPFAM" id="SSF51658">
    <property type="entry name" value="Xylose isomerase-like"/>
    <property type="match status" value="1"/>
</dbReference>
<organism evidence="2 3">
    <name type="scientific">Paenibacillus agricola</name>
    <dbReference type="NCBI Taxonomy" id="2716264"/>
    <lineage>
        <taxon>Bacteria</taxon>
        <taxon>Bacillati</taxon>
        <taxon>Bacillota</taxon>
        <taxon>Bacilli</taxon>
        <taxon>Bacillales</taxon>
        <taxon>Paenibacillaceae</taxon>
        <taxon>Paenibacillus</taxon>
    </lineage>
</organism>
<dbReference type="Gene3D" id="3.20.20.150">
    <property type="entry name" value="Divalent-metal-dependent TIM barrel enzymes"/>
    <property type="match status" value="1"/>
</dbReference>
<dbReference type="InterPro" id="IPR050312">
    <property type="entry name" value="IolE/XylAMocC-like"/>
</dbReference>
<protein>
    <submittedName>
        <fullName evidence="2">Sugar phosphate isomerase/epimerase</fullName>
    </submittedName>
</protein>
<comment type="caution">
    <text evidence="2">The sequence shown here is derived from an EMBL/GenBank/DDBJ whole genome shotgun (WGS) entry which is preliminary data.</text>
</comment>
<dbReference type="EMBL" id="JAAOIW010000022">
    <property type="protein sequence ID" value="NHN34785.1"/>
    <property type="molecule type" value="Genomic_DNA"/>
</dbReference>
<name>A0ABX0JL97_9BACL</name>
<evidence type="ECO:0000313" key="3">
    <source>
        <dbReference type="Proteomes" id="UP001165962"/>
    </source>
</evidence>
<dbReference type="PANTHER" id="PTHR12110">
    <property type="entry name" value="HYDROXYPYRUVATE ISOMERASE"/>
    <property type="match status" value="1"/>
</dbReference>
<reference evidence="2" key="1">
    <citation type="submission" date="2020-03" db="EMBL/GenBank/DDBJ databases">
        <title>Draft sequencing of Paenibacilllus sp. S3N08.</title>
        <authorList>
            <person name="Kim D.-U."/>
        </authorList>
    </citation>
    <scope>NUCLEOTIDE SEQUENCE</scope>
    <source>
        <strain evidence="2">S3N08</strain>
    </source>
</reference>